<dbReference type="Proteomes" id="UP001364695">
    <property type="component" value="Unassembled WGS sequence"/>
</dbReference>
<accession>A0ACC6P3S3</accession>
<evidence type="ECO:0000313" key="1">
    <source>
        <dbReference type="EMBL" id="MEJ7138848.1"/>
    </source>
</evidence>
<sequence length="206" mass="22056">MKPQRPAPQHGGLALWLALSTLLALLSMAVAARPALRPDLAWEASRFASQPWRAFTAALVHWSTMHLVLNLCGVAVLALWAAATRVTRRAALAWALAWPLTQIFLLLRPDLPPYGGLSGVLHAGTLLATLPLLSGDQPLRVRVLGWTALVALTSKVLLEHPWGAAVVVTAHLDVPVAPMGHAGGLLAAGVAWGVTGVWVRWRERFA</sequence>
<keyword evidence="2" id="KW-1185">Reference proteome</keyword>
<comment type="caution">
    <text evidence="1">The sequence shown here is derived from an EMBL/GenBank/DDBJ whole genome shotgun (WGS) entry which is preliminary data.</text>
</comment>
<organism evidence="1 2">
    <name type="scientific">Amphibiibacter pelophylacis</name>
    <dbReference type="NCBI Taxonomy" id="1799477"/>
    <lineage>
        <taxon>Bacteria</taxon>
        <taxon>Pseudomonadati</taxon>
        <taxon>Pseudomonadota</taxon>
        <taxon>Betaproteobacteria</taxon>
        <taxon>Burkholderiales</taxon>
        <taxon>Sphaerotilaceae</taxon>
        <taxon>Amphibiibacter</taxon>
    </lineage>
</organism>
<keyword evidence="1" id="KW-0378">Hydrolase</keyword>
<gene>
    <name evidence="1" type="primary">rrtA</name>
    <name evidence="1" type="ORF">RV045_10485</name>
</gene>
<name>A0ACC6P3S3_9BURK</name>
<evidence type="ECO:0000313" key="2">
    <source>
        <dbReference type="Proteomes" id="UP001364695"/>
    </source>
</evidence>
<dbReference type="EMBL" id="JAWDIE010000016">
    <property type="protein sequence ID" value="MEJ7138848.1"/>
    <property type="molecule type" value="Genomic_DNA"/>
</dbReference>
<protein>
    <submittedName>
        <fullName evidence="1">Rhombosortase</fullName>
        <ecNumber evidence="1">3.4.21.-</ecNumber>
    </submittedName>
</protein>
<dbReference type="EC" id="3.4.21.-" evidence="1"/>
<reference evidence="1" key="1">
    <citation type="submission" date="2023-10" db="EMBL/GenBank/DDBJ databases">
        <title>Amphibacter perezi, gen. nov., sp. nov. a novel taxa of the family Comamonadaceae, class Betaproteobacteria isolated from the skin microbiota of Pelophylax perezi from different populations.</title>
        <authorList>
            <person name="Costa S."/>
            <person name="Proenca D.N."/>
            <person name="Lopes I."/>
            <person name="Morais P.V."/>
        </authorList>
    </citation>
    <scope>NUCLEOTIDE SEQUENCE</scope>
    <source>
        <strain evidence="1">SL12-8</strain>
    </source>
</reference>
<proteinExistence type="predicted"/>